<comment type="caution">
    <text evidence="2">The sequence shown here is derived from an EMBL/GenBank/DDBJ whole genome shotgun (WGS) entry which is preliminary data.</text>
</comment>
<feature type="transmembrane region" description="Helical" evidence="1">
    <location>
        <begin position="71"/>
        <end position="91"/>
    </location>
</feature>
<evidence type="ECO:0000256" key="1">
    <source>
        <dbReference type="SAM" id="Phobius"/>
    </source>
</evidence>
<dbReference type="PANTHER" id="PTHR36809">
    <property type="entry name" value="TRANSMEMBRANE PROTEIN"/>
    <property type="match status" value="1"/>
</dbReference>
<evidence type="ECO:0000313" key="3">
    <source>
        <dbReference type="Proteomes" id="UP001417504"/>
    </source>
</evidence>
<sequence>METSFSSAILINRVAKNSFEIGIARVNPNFGPKLSLSRCRNKVLRGSWRNVVGVRAIGESMVTADPSQAEITWQVVVGALAGVTPFVVAGIEFSKRIVAQRTCGVCKGSGLVQRDKYYFRCPRCGGFLPWQSWKRFFSG</sequence>
<keyword evidence="3" id="KW-1185">Reference proteome</keyword>
<organism evidence="2 3">
    <name type="scientific">Stephania japonica</name>
    <dbReference type="NCBI Taxonomy" id="461633"/>
    <lineage>
        <taxon>Eukaryota</taxon>
        <taxon>Viridiplantae</taxon>
        <taxon>Streptophyta</taxon>
        <taxon>Embryophyta</taxon>
        <taxon>Tracheophyta</taxon>
        <taxon>Spermatophyta</taxon>
        <taxon>Magnoliopsida</taxon>
        <taxon>Ranunculales</taxon>
        <taxon>Menispermaceae</taxon>
        <taxon>Menispermoideae</taxon>
        <taxon>Cissampelideae</taxon>
        <taxon>Stephania</taxon>
    </lineage>
</organism>
<gene>
    <name evidence="2" type="ORF">Sjap_002831</name>
</gene>
<dbReference type="PANTHER" id="PTHR36809:SF1">
    <property type="entry name" value="TRANSMEMBRANE PROTEIN"/>
    <property type="match status" value="1"/>
</dbReference>
<dbReference type="AlphaFoldDB" id="A0AAP0PWH4"/>
<proteinExistence type="predicted"/>
<dbReference type="Proteomes" id="UP001417504">
    <property type="component" value="Unassembled WGS sequence"/>
</dbReference>
<protein>
    <recommendedName>
        <fullName evidence="4">Viral late gene transcription factor 3 zinc ribbon domain-containing protein</fullName>
    </recommendedName>
</protein>
<name>A0AAP0PWH4_9MAGN</name>
<evidence type="ECO:0000313" key="2">
    <source>
        <dbReference type="EMBL" id="KAK9155351.1"/>
    </source>
</evidence>
<evidence type="ECO:0008006" key="4">
    <source>
        <dbReference type="Google" id="ProtNLM"/>
    </source>
</evidence>
<reference evidence="2 3" key="1">
    <citation type="submission" date="2024-01" db="EMBL/GenBank/DDBJ databases">
        <title>Genome assemblies of Stephania.</title>
        <authorList>
            <person name="Yang L."/>
        </authorList>
    </citation>
    <scope>NUCLEOTIDE SEQUENCE [LARGE SCALE GENOMIC DNA]</scope>
    <source>
        <strain evidence="2">QJT</strain>
        <tissue evidence="2">Leaf</tissue>
    </source>
</reference>
<keyword evidence="1" id="KW-1133">Transmembrane helix</keyword>
<accession>A0AAP0PWH4</accession>
<keyword evidence="1" id="KW-0812">Transmembrane</keyword>
<dbReference type="EMBL" id="JBBNAE010000001">
    <property type="protein sequence ID" value="KAK9155351.1"/>
    <property type="molecule type" value="Genomic_DNA"/>
</dbReference>
<keyword evidence="1" id="KW-0472">Membrane</keyword>